<accession>A0ABR5HN19</accession>
<evidence type="ECO:0000313" key="1">
    <source>
        <dbReference type="EMBL" id="KMQ80767.1"/>
    </source>
</evidence>
<proteinExistence type="predicted"/>
<comment type="caution">
    <text evidence="1">The sequence shown here is derived from an EMBL/GenBank/DDBJ whole genome shotgun (WGS) entry which is preliminary data.</text>
</comment>
<protein>
    <submittedName>
        <fullName evidence="1">Uncharacterized protein</fullName>
    </submittedName>
</protein>
<gene>
    <name evidence="1" type="ORF">BPMI_02570</name>
</gene>
<reference evidence="1 2" key="1">
    <citation type="submission" date="2015-06" db="EMBL/GenBank/DDBJ databases">
        <title>Comparative genomics of Burkholderia leaf nodule symbionts.</title>
        <authorList>
            <person name="Carlier A."/>
            <person name="Eberl L."/>
            <person name="Pinto-Carbo M."/>
        </authorList>
    </citation>
    <scope>NUCLEOTIDE SEQUENCE [LARGE SCALE GENOMIC DNA]</scope>
    <source>
        <strain evidence="1 2">UZHbot3</strain>
    </source>
</reference>
<name>A0ABR5HN19_9BURK</name>
<keyword evidence="2" id="KW-1185">Reference proteome</keyword>
<dbReference type="Proteomes" id="UP000242951">
    <property type="component" value="Unassembled WGS sequence"/>
</dbReference>
<dbReference type="EMBL" id="LELG01000043">
    <property type="protein sequence ID" value="KMQ80767.1"/>
    <property type="molecule type" value="Genomic_DNA"/>
</dbReference>
<sequence>MATMPRYDEKSLGEVCDKAFKQIAAVPVSTEYTFSQEALETFDKLFKENASEHLPEPFFPTRNVSGLQICSSLHLILEKQSDEIDAADMAWAVRLCMHHIADAQKLLQFTSFEFIRLFEKSMIVFERCKQQGKPLYPW</sequence>
<organism evidence="1 2">
    <name type="scientific">Candidatus Burkholderia pumila</name>
    <dbReference type="NCBI Taxonomy" id="1090375"/>
    <lineage>
        <taxon>Bacteria</taxon>
        <taxon>Pseudomonadati</taxon>
        <taxon>Pseudomonadota</taxon>
        <taxon>Betaproteobacteria</taxon>
        <taxon>Burkholderiales</taxon>
        <taxon>Burkholderiaceae</taxon>
        <taxon>Burkholderia</taxon>
    </lineage>
</organism>
<evidence type="ECO:0000313" key="2">
    <source>
        <dbReference type="Proteomes" id="UP000242951"/>
    </source>
</evidence>